<name>A0A1M5AY17_9BACL</name>
<proteinExistence type="predicted"/>
<sequence>MFQPANQVKRYLKMVIYGKAGVGKTLFALKVPGRKAVINTGNETDFYRRAYSFDVKNTCIFRSQAAP</sequence>
<evidence type="ECO:0000313" key="2">
    <source>
        <dbReference type="Proteomes" id="UP000184476"/>
    </source>
</evidence>
<gene>
    <name evidence="1" type="ORF">SAMN05444392_11672</name>
</gene>
<protein>
    <submittedName>
        <fullName evidence="1">Uncharacterized protein</fullName>
    </submittedName>
</protein>
<organism evidence="1 2">
    <name type="scientific">Seinonella peptonophila</name>
    <dbReference type="NCBI Taxonomy" id="112248"/>
    <lineage>
        <taxon>Bacteria</taxon>
        <taxon>Bacillati</taxon>
        <taxon>Bacillota</taxon>
        <taxon>Bacilli</taxon>
        <taxon>Bacillales</taxon>
        <taxon>Thermoactinomycetaceae</taxon>
        <taxon>Seinonella</taxon>
    </lineage>
</organism>
<keyword evidence="2" id="KW-1185">Reference proteome</keyword>
<dbReference type="AlphaFoldDB" id="A0A1M5AY17"/>
<dbReference type="STRING" id="112248.SAMN05444392_11672"/>
<dbReference type="RefSeq" id="WP_073157774.1">
    <property type="nucleotide sequence ID" value="NZ_FQVL01000016.1"/>
</dbReference>
<dbReference type="EMBL" id="FQVL01000016">
    <property type="protein sequence ID" value="SHF35181.1"/>
    <property type="molecule type" value="Genomic_DNA"/>
</dbReference>
<dbReference type="Proteomes" id="UP000184476">
    <property type="component" value="Unassembled WGS sequence"/>
</dbReference>
<accession>A0A1M5AY17</accession>
<dbReference type="OrthoDB" id="1625426at2"/>
<reference evidence="1 2" key="1">
    <citation type="submission" date="2016-11" db="EMBL/GenBank/DDBJ databases">
        <authorList>
            <person name="Jaros S."/>
            <person name="Januszkiewicz K."/>
            <person name="Wedrychowicz H."/>
        </authorList>
    </citation>
    <scope>NUCLEOTIDE SEQUENCE [LARGE SCALE GENOMIC DNA]</scope>
    <source>
        <strain evidence="1 2">DSM 44666</strain>
    </source>
</reference>
<evidence type="ECO:0000313" key="1">
    <source>
        <dbReference type="EMBL" id="SHF35181.1"/>
    </source>
</evidence>